<organism evidence="2">
    <name type="scientific">Trepomonas sp. PC1</name>
    <dbReference type="NCBI Taxonomy" id="1076344"/>
    <lineage>
        <taxon>Eukaryota</taxon>
        <taxon>Metamonada</taxon>
        <taxon>Diplomonadida</taxon>
        <taxon>Hexamitidae</taxon>
        <taxon>Hexamitinae</taxon>
        <taxon>Trepomonas</taxon>
    </lineage>
</organism>
<keyword evidence="1" id="KW-0472">Membrane</keyword>
<evidence type="ECO:0000256" key="1">
    <source>
        <dbReference type="SAM" id="Phobius"/>
    </source>
</evidence>
<evidence type="ECO:0000313" key="2">
    <source>
        <dbReference type="EMBL" id="JAP95617.1"/>
    </source>
</evidence>
<gene>
    <name evidence="2" type="ORF">TPC1_11330</name>
</gene>
<feature type="non-terminal residue" evidence="2">
    <location>
        <position position="116"/>
    </location>
</feature>
<keyword evidence="1" id="KW-1133">Transmembrane helix</keyword>
<feature type="transmembrane region" description="Helical" evidence="1">
    <location>
        <begin position="20"/>
        <end position="37"/>
    </location>
</feature>
<protein>
    <submittedName>
        <fullName evidence="2">Auxin efflux carrier</fullName>
    </submittedName>
</protein>
<accession>A0A146KGM3</accession>
<proteinExistence type="predicted"/>
<dbReference type="EMBL" id="GDID01000989">
    <property type="protein sequence ID" value="JAP95617.1"/>
    <property type="molecule type" value="Transcribed_RNA"/>
</dbReference>
<sequence length="116" mass="13178">PDLKQLPPWIEPFFGQQQSLVSTFGVVSIGVFTMNQFKKYNTSKVSSKVPRVVLLIRFLTLMTVRHLIFPIIQIFTLKMLKLELNMIEINASLAACNTALQAFALSDQYEFDPIIA</sequence>
<feature type="non-terminal residue" evidence="2">
    <location>
        <position position="1"/>
    </location>
</feature>
<dbReference type="AlphaFoldDB" id="A0A146KGM3"/>
<reference evidence="2" key="1">
    <citation type="submission" date="2015-07" db="EMBL/GenBank/DDBJ databases">
        <title>Adaptation to a free-living lifestyle via gene acquisitions in the diplomonad Trepomonas sp. PC1.</title>
        <authorList>
            <person name="Xu F."/>
            <person name="Jerlstrom-Hultqvist J."/>
            <person name="Kolisko M."/>
            <person name="Simpson A.G.B."/>
            <person name="Roger A.J."/>
            <person name="Svard S.G."/>
            <person name="Andersson J.O."/>
        </authorList>
    </citation>
    <scope>NUCLEOTIDE SEQUENCE</scope>
    <source>
        <strain evidence="2">PC1</strain>
    </source>
</reference>
<name>A0A146KGM3_9EUKA</name>
<feature type="transmembrane region" description="Helical" evidence="1">
    <location>
        <begin position="58"/>
        <end position="76"/>
    </location>
</feature>
<keyword evidence="1" id="KW-0812">Transmembrane</keyword>